<evidence type="ECO:0000256" key="4">
    <source>
        <dbReference type="ARBA" id="ARBA00023163"/>
    </source>
</evidence>
<protein>
    <submittedName>
        <fullName evidence="8">TetR/AcrR family transcriptional regulator</fullName>
    </submittedName>
</protein>
<evidence type="ECO:0000256" key="5">
    <source>
        <dbReference type="PROSITE-ProRule" id="PRU00335"/>
    </source>
</evidence>
<evidence type="ECO:0000256" key="1">
    <source>
        <dbReference type="ARBA" id="ARBA00022491"/>
    </source>
</evidence>
<keyword evidence="1" id="KW-0678">Repressor</keyword>
<feature type="domain" description="HTH tetR-type" evidence="7">
    <location>
        <begin position="33"/>
        <end position="93"/>
    </location>
</feature>
<dbReference type="PANTHER" id="PTHR30055:SF234">
    <property type="entry name" value="HTH-TYPE TRANSCRIPTIONAL REGULATOR BETI"/>
    <property type="match status" value="1"/>
</dbReference>
<dbReference type="InterPro" id="IPR009057">
    <property type="entry name" value="Homeodomain-like_sf"/>
</dbReference>
<dbReference type="Gene3D" id="1.10.357.10">
    <property type="entry name" value="Tetracycline Repressor, domain 2"/>
    <property type="match status" value="1"/>
</dbReference>
<sequence>MPTRRSRDQAIDQQVPLPTAPEVRRRPRQSRAQQSEKALRDAFVRVLLERGYAKTTIREVAAVAGVGVGTFYEYFGNMRALAAKWISDTVKDAERQLRQTFDARCGQPATSIVDAMIDTQVRTILDQAQTWTLLFTLERQISTPSAFRRHYDAWVQTWGDALACASDPPPADRLPMVARMVHAVTYGWISQCLLTAEPPLSEQTLRDELKLAVHGYMQHSRTMP</sequence>
<dbReference type="EMBL" id="JASZYV010000002">
    <property type="protein sequence ID" value="MDM0045530.1"/>
    <property type="molecule type" value="Genomic_DNA"/>
</dbReference>
<keyword evidence="4" id="KW-0804">Transcription</keyword>
<reference evidence="8" key="1">
    <citation type="submission" date="2023-06" db="EMBL/GenBank/DDBJ databases">
        <authorList>
            <person name="Jiang Y."/>
            <person name="Liu Q."/>
        </authorList>
    </citation>
    <scope>NUCLEOTIDE SEQUENCE</scope>
    <source>
        <strain evidence="8">CGMCC 1.12089</strain>
    </source>
</reference>
<feature type="compositionally biased region" description="Basic and acidic residues" evidence="6">
    <location>
        <begin position="1"/>
        <end position="10"/>
    </location>
</feature>
<proteinExistence type="predicted"/>
<dbReference type="InterPro" id="IPR050109">
    <property type="entry name" value="HTH-type_TetR-like_transc_reg"/>
</dbReference>
<evidence type="ECO:0000256" key="6">
    <source>
        <dbReference type="SAM" id="MobiDB-lite"/>
    </source>
</evidence>
<name>A0ABT7NCF2_9BURK</name>
<dbReference type="RefSeq" id="WP_286660598.1">
    <property type="nucleotide sequence ID" value="NZ_JASZYV010000002.1"/>
</dbReference>
<dbReference type="PROSITE" id="PS01081">
    <property type="entry name" value="HTH_TETR_1"/>
    <property type="match status" value="1"/>
</dbReference>
<dbReference type="InterPro" id="IPR001647">
    <property type="entry name" value="HTH_TetR"/>
</dbReference>
<dbReference type="InterPro" id="IPR023772">
    <property type="entry name" value="DNA-bd_HTH_TetR-type_CS"/>
</dbReference>
<comment type="caution">
    <text evidence="8">The sequence shown here is derived from an EMBL/GenBank/DDBJ whole genome shotgun (WGS) entry which is preliminary data.</text>
</comment>
<dbReference type="PANTHER" id="PTHR30055">
    <property type="entry name" value="HTH-TYPE TRANSCRIPTIONAL REGULATOR RUTR"/>
    <property type="match status" value="1"/>
</dbReference>
<evidence type="ECO:0000256" key="3">
    <source>
        <dbReference type="ARBA" id="ARBA00023125"/>
    </source>
</evidence>
<dbReference type="SUPFAM" id="SSF46689">
    <property type="entry name" value="Homeodomain-like"/>
    <property type="match status" value="1"/>
</dbReference>
<gene>
    <name evidence="8" type="ORF">QTH91_13640</name>
</gene>
<dbReference type="Proteomes" id="UP001174908">
    <property type="component" value="Unassembled WGS sequence"/>
</dbReference>
<keyword evidence="9" id="KW-1185">Reference proteome</keyword>
<dbReference type="Pfam" id="PF00440">
    <property type="entry name" value="TetR_N"/>
    <property type="match status" value="1"/>
</dbReference>
<accession>A0ABT7NCF2</accession>
<keyword evidence="3 5" id="KW-0238">DNA-binding</keyword>
<dbReference type="PROSITE" id="PS50977">
    <property type="entry name" value="HTH_TETR_2"/>
    <property type="match status" value="1"/>
</dbReference>
<feature type="DNA-binding region" description="H-T-H motif" evidence="5">
    <location>
        <begin position="56"/>
        <end position="75"/>
    </location>
</feature>
<feature type="region of interest" description="Disordered" evidence="6">
    <location>
        <begin position="1"/>
        <end position="36"/>
    </location>
</feature>
<evidence type="ECO:0000259" key="7">
    <source>
        <dbReference type="PROSITE" id="PS50977"/>
    </source>
</evidence>
<evidence type="ECO:0000256" key="2">
    <source>
        <dbReference type="ARBA" id="ARBA00023015"/>
    </source>
</evidence>
<evidence type="ECO:0000313" key="8">
    <source>
        <dbReference type="EMBL" id="MDM0045530.1"/>
    </source>
</evidence>
<evidence type="ECO:0000313" key="9">
    <source>
        <dbReference type="Proteomes" id="UP001174908"/>
    </source>
</evidence>
<keyword evidence="2" id="KW-0805">Transcription regulation</keyword>
<organism evidence="8 9">
    <name type="scientific">Variovorax dokdonensis</name>
    <dbReference type="NCBI Taxonomy" id="344883"/>
    <lineage>
        <taxon>Bacteria</taxon>
        <taxon>Pseudomonadati</taxon>
        <taxon>Pseudomonadota</taxon>
        <taxon>Betaproteobacteria</taxon>
        <taxon>Burkholderiales</taxon>
        <taxon>Comamonadaceae</taxon>
        <taxon>Variovorax</taxon>
    </lineage>
</organism>